<dbReference type="EMBL" id="VNFE01000003">
    <property type="protein sequence ID" value="TVU89664.1"/>
    <property type="molecule type" value="Genomic_DNA"/>
</dbReference>
<accession>A0A558J7X9</accession>
<reference evidence="1 2" key="1">
    <citation type="submission" date="2019-07" db="EMBL/GenBank/DDBJ databases">
        <title>Diversity of Bacteria from Kongsfjorden, Arctic.</title>
        <authorList>
            <person name="Yu Y."/>
        </authorList>
    </citation>
    <scope>NUCLEOTIDE SEQUENCE [LARGE SCALE GENOMIC DNA]</scope>
    <source>
        <strain evidence="1 2">SM1922</strain>
    </source>
</reference>
<evidence type="ECO:0000313" key="1">
    <source>
        <dbReference type="EMBL" id="TVU89664.1"/>
    </source>
</evidence>
<dbReference type="AlphaFoldDB" id="A0A558J7X9"/>
<organism evidence="1 2">
    <name type="scientific">Vreelandella titanicae</name>
    <dbReference type="NCBI Taxonomy" id="664683"/>
    <lineage>
        <taxon>Bacteria</taxon>
        <taxon>Pseudomonadati</taxon>
        <taxon>Pseudomonadota</taxon>
        <taxon>Gammaproteobacteria</taxon>
        <taxon>Oceanospirillales</taxon>
        <taxon>Halomonadaceae</taxon>
        <taxon>Vreelandella</taxon>
    </lineage>
</organism>
<dbReference type="Proteomes" id="UP000317288">
    <property type="component" value="Unassembled WGS sequence"/>
</dbReference>
<protein>
    <submittedName>
        <fullName evidence="1">Uncharacterized protein</fullName>
    </submittedName>
</protein>
<dbReference type="RefSeq" id="WP_144810770.1">
    <property type="nucleotide sequence ID" value="NZ_VNFE01000003.1"/>
</dbReference>
<comment type="caution">
    <text evidence="1">The sequence shown here is derived from an EMBL/GenBank/DDBJ whole genome shotgun (WGS) entry which is preliminary data.</text>
</comment>
<sequence length="82" mass="9740">MGSFNIHEGSYVENIHLLRYSLEDFSKRYLFGMQIFFDFKLLSKRRSMLDIFADTEGRFRCEEISYMGSMFSNPERYGQAPS</sequence>
<name>A0A558J7X9_9GAMM</name>
<gene>
    <name evidence="1" type="ORF">FQP89_09910</name>
</gene>
<evidence type="ECO:0000313" key="2">
    <source>
        <dbReference type="Proteomes" id="UP000317288"/>
    </source>
</evidence>
<proteinExistence type="predicted"/>